<dbReference type="PANTHER" id="PTHR31744">
    <property type="entry name" value="PROTEIN CUP-SHAPED COTYLEDON 2-RELATED"/>
    <property type="match status" value="1"/>
</dbReference>
<keyword evidence="1" id="KW-0805">Transcription regulation</keyword>
<keyword evidence="2" id="KW-0238">DNA-binding</keyword>
<feature type="region of interest" description="Disordered" evidence="5">
    <location>
        <begin position="344"/>
        <end position="367"/>
    </location>
</feature>
<reference evidence="7 8" key="1">
    <citation type="submission" date="2024-04" db="EMBL/GenBank/DDBJ databases">
        <title>Genome assembly C_amara_ONT_v2.</title>
        <authorList>
            <person name="Yant L."/>
            <person name="Moore C."/>
            <person name="Slenker M."/>
        </authorList>
    </citation>
    <scope>NUCLEOTIDE SEQUENCE [LARGE SCALE GENOMIC DNA]</scope>
    <source>
        <tissue evidence="7">Leaf</tissue>
    </source>
</reference>
<keyword evidence="4" id="KW-0539">Nucleus</keyword>
<evidence type="ECO:0000256" key="4">
    <source>
        <dbReference type="ARBA" id="ARBA00023242"/>
    </source>
</evidence>
<dbReference type="Proteomes" id="UP001558713">
    <property type="component" value="Unassembled WGS sequence"/>
</dbReference>
<evidence type="ECO:0000256" key="5">
    <source>
        <dbReference type="SAM" id="MobiDB-lite"/>
    </source>
</evidence>
<gene>
    <name evidence="7" type="ORF">V5N11_021079</name>
</gene>
<evidence type="ECO:0000313" key="7">
    <source>
        <dbReference type="EMBL" id="KAL1220318.1"/>
    </source>
</evidence>
<dbReference type="Gene3D" id="2.170.150.80">
    <property type="entry name" value="NAC domain"/>
    <property type="match status" value="1"/>
</dbReference>
<evidence type="ECO:0000256" key="3">
    <source>
        <dbReference type="ARBA" id="ARBA00023163"/>
    </source>
</evidence>
<evidence type="ECO:0000256" key="1">
    <source>
        <dbReference type="ARBA" id="ARBA00023015"/>
    </source>
</evidence>
<comment type="caution">
    <text evidence="7">The sequence shown here is derived from an EMBL/GenBank/DDBJ whole genome shotgun (WGS) entry which is preliminary data.</text>
</comment>
<evidence type="ECO:0000256" key="2">
    <source>
        <dbReference type="ARBA" id="ARBA00023125"/>
    </source>
</evidence>
<feature type="region of interest" description="Disordered" evidence="5">
    <location>
        <begin position="186"/>
        <end position="216"/>
    </location>
</feature>
<feature type="compositionally biased region" description="Polar residues" evidence="5">
    <location>
        <begin position="198"/>
        <end position="216"/>
    </location>
</feature>
<protein>
    <submittedName>
        <fullName evidence="7">NAC domain-containing protein 3</fullName>
    </submittedName>
</protein>
<name>A0ABD1BT00_CARAN</name>
<keyword evidence="8" id="KW-1185">Reference proteome</keyword>
<evidence type="ECO:0000259" key="6">
    <source>
        <dbReference type="PROSITE" id="PS51005"/>
    </source>
</evidence>
<dbReference type="Pfam" id="PF02365">
    <property type="entry name" value="NAM"/>
    <property type="match status" value="1"/>
</dbReference>
<feature type="domain" description="NAC" evidence="6">
    <location>
        <begin position="3"/>
        <end position="150"/>
    </location>
</feature>
<dbReference type="AlphaFoldDB" id="A0ABD1BT00"/>
<keyword evidence="3" id="KW-0804">Transcription</keyword>
<dbReference type="InterPro" id="IPR036093">
    <property type="entry name" value="NAC_dom_sf"/>
</dbReference>
<dbReference type="SUPFAM" id="SSF101941">
    <property type="entry name" value="NAC domain"/>
    <property type="match status" value="1"/>
</dbReference>
<organism evidence="7 8">
    <name type="scientific">Cardamine amara subsp. amara</name>
    <dbReference type="NCBI Taxonomy" id="228776"/>
    <lineage>
        <taxon>Eukaryota</taxon>
        <taxon>Viridiplantae</taxon>
        <taxon>Streptophyta</taxon>
        <taxon>Embryophyta</taxon>
        <taxon>Tracheophyta</taxon>
        <taxon>Spermatophyta</taxon>
        <taxon>Magnoliopsida</taxon>
        <taxon>eudicotyledons</taxon>
        <taxon>Gunneridae</taxon>
        <taxon>Pentapetalae</taxon>
        <taxon>rosids</taxon>
        <taxon>malvids</taxon>
        <taxon>Brassicales</taxon>
        <taxon>Brassicaceae</taxon>
        <taxon>Cardamineae</taxon>
        <taxon>Cardamine</taxon>
    </lineage>
</organism>
<evidence type="ECO:0000313" key="8">
    <source>
        <dbReference type="Proteomes" id="UP001558713"/>
    </source>
</evidence>
<sequence length="400" mass="45412">MDIPVGLRFRPTDLEIVDVFLRPKNLNRNTRDADEFISTVTIRSFDPWELPSQSKIKLKDRVWCFFSRKENKYERGERQIRKTKSGYWKITGKPKDIIRNRQKIGHKRVLMFYFGKTPNGSKSDWVMHEYHLFSPNQVMMTYTLCKVMFKGEETEVSSSSSSAASEIEHTHSLSLIPLVNNSGGSEVTQSLIPHDDANNSGGLSTEPEVSSFHNQELQNPTQSSAFLDLLEEDPIVDDPNTPSEEWKSWLLDDEQLTIMCLQDDRNDHRPQKPLTGVFTDYNSDDSHSGLISATTNSIGTSSTCDSFGSSNHRVDQITNLQESPNSTIELMSLTQEVSQALRTSIDTSEKKNPNDDAQGTDIGDLKLGQKPIKNKRAGFFYRMIQKFVKKIQLCSSISRT</sequence>
<dbReference type="EMBL" id="JBANAX010000157">
    <property type="protein sequence ID" value="KAL1220318.1"/>
    <property type="molecule type" value="Genomic_DNA"/>
</dbReference>
<proteinExistence type="predicted"/>
<dbReference type="PROSITE" id="PS51005">
    <property type="entry name" value="NAC"/>
    <property type="match status" value="1"/>
</dbReference>
<accession>A0ABD1BT00</accession>
<dbReference type="GO" id="GO:0003677">
    <property type="term" value="F:DNA binding"/>
    <property type="evidence" value="ECO:0007669"/>
    <property type="project" value="UniProtKB-KW"/>
</dbReference>
<dbReference type="InterPro" id="IPR003441">
    <property type="entry name" value="NAC-dom"/>
</dbReference>